<keyword evidence="1" id="KW-0812">Transmembrane</keyword>
<dbReference type="RefSeq" id="WP_119832689.1">
    <property type="nucleotide sequence ID" value="NZ_QYUL01000003.1"/>
</dbReference>
<feature type="transmembrane region" description="Helical" evidence="1">
    <location>
        <begin position="52"/>
        <end position="68"/>
    </location>
</feature>
<proteinExistence type="predicted"/>
<evidence type="ECO:0000256" key="1">
    <source>
        <dbReference type="SAM" id="Phobius"/>
    </source>
</evidence>
<sequence length="92" mass="10166">MNFEWMAWTLPTALFFTGIASMLVLMTVWELVSPTVEAKGFLPMRTTRGDRLFIGLLGSAFIHLGWLAATDAALWGAFGVSLVWTALVIRFG</sequence>
<dbReference type="InterPro" id="IPR018678">
    <property type="entry name" value="DUF2160_TM"/>
</dbReference>
<evidence type="ECO:0000313" key="2">
    <source>
        <dbReference type="EMBL" id="RJF79233.1"/>
    </source>
</evidence>
<keyword evidence="1" id="KW-1133">Transmembrane helix</keyword>
<dbReference type="Pfam" id="PF09928">
    <property type="entry name" value="DUF2160"/>
    <property type="match status" value="1"/>
</dbReference>
<protein>
    <recommendedName>
        <fullName evidence="4">DUF2160 domain-containing protein</fullName>
    </recommendedName>
</protein>
<reference evidence="2 3" key="1">
    <citation type="submission" date="2018-09" db="EMBL/GenBank/DDBJ databases">
        <authorList>
            <person name="Zhu H."/>
        </authorList>
    </citation>
    <scope>NUCLEOTIDE SEQUENCE [LARGE SCALE GENOMIC DNA]</scope>
    <source>
        <strain evidence="2 3">K2W22B-5</strain>
    </source>
</reference>
<gene>
    <name evidence="2" type="ORF">D3877_20685</name>
</gene>
<dbReference type="OrthoDB" id="5420630at2"/>
<dbReference type="Proteomes" id="UP000283458">
    <property type="component" value="Unassembled WGS sequence"/>
</dbReference>
<dbReference type="AlphaFoldDB" id="A0A418VRX9"/>
<keyword evidence="3" id="KW-1185">Reference proteome</keyword>
<feature type="transmembrane region" description="Helical" evidence="1">
    <location>
        <begin position="12"/>
        <end position="32"/>
    </location>
</feature>
<comment type="caution">
    <text evidence="2">The sequence shown here is derived from an EMBL/GenBank/DDBJ whole genome shotgun (WGS) entry which is preliminary data.</text>
</comment>
<name>A0A418VRX9_9PROT</name>
<evidence type="ECO:0000313" key="3">
    <source>
        <dbReference type="Proteomes" id="UP000283458"/>
    </source>
</evidence>
<dbReference type="EMBL" id="QYUL01000003">
    <property type="protein sequence ID" value="RJF79233.1"/>
    <property type="molecule type" value="Genomic_DNA"/>
</dbReference>
<organism evidence="2 3">
    <name type="scientific">Azospirillum cavernae</name>
    <dbReference type="NCBI Taxonomy" id="2320860"/>
    <lineage>
        <taxon>Bacteria</taxon>
        <taxon>Pseudomonadati</taxon>
        <taxon>Pseudomonadota</taxon>
        <taxon>Alphaproteobacteria</taxon>
        <taxon>Rhodospirillales</taxon>
        <taxon>Azospirillaceae</taxon>
        <taxon>Azospirillum</taxon>
    </lineage>
</organism>
<accession>A0A418VRX9</accession>
<keyword evidence="1" id="KW-0472">Membrane</keyword>
<evidence type="ECO:0008006" key="4">
    <source>
        <dbReference type="Google" id="ProtNLM"/>
    </source>
</evidence>
<feature type="transmembrane region" description="Helical" evidence="1">
    <location>
        <begin position="74"/>
        <end position="91"/>
    </location>
</feature>